<dbReference type="Pfam" id="PF13508">
    <property type="entry name" value="Acetyltransf_7"/>
    <property type="match status" value="1"/>
</dbReference>
<accession>A0ABV3QR00</accession>
<gene>
    <name evidence="2" type="ORF">ABQJ56_11435</name>
</gene>
<sequence length="147" mass="15494">MRSAAASCWTEAVQPTLALEIPGNDEYRALRTAAGLSLMTAEGAAIGLAASWSSVCVRHAGELIGMGRVVGDGGLFLFVVDIAVTPAWQGKGFGRRIMQALMDDIRARAPSRAMIGLIADGTAHELYAKFGFRHVAPGAHGMLLRLS</sequence>
<dbReference type="Gene3D" id="3.40.630.30">
    <property type="match status" value="1"/>
</dbReference>
<proteinExistence type="predicted"/>
<organism evidence="2 3">
    <name type="scientific">Rhodanobacter geophilus</name>
    <dbReference type="NCBI Taxonomy" id="3162488"/>
    <lineage>
        <taxon>Bacteria</taxon>
        <taxon>Pseudomonadati</taxon>
        <taxon>Pseudomonadota</taxon>
        <taxon>Gammaproteobacteria</taxon>
        <taxon>Lysobacterales</taxon>
        <taxon>Rhodanobacteraceae</taxon>
        <taxon>Rhodanobacter</taxon>
    </lineage>
</organism>
<evidence type="ECO:0000259" key="1">
    <source>
        <dbReference type="PROSITE" id="PS51186"/>
    </source>
</evidence>
<dbReference type="RefSeq" id="WP_367845139.1">
    <property type="nucleotide sequence ID" value="NZ_JBFOHL010000009.1"/>
</dbReference>
<name>A0ABV3QR00_9GAMM</name>
<keyword evidence="2" id="KW-0808">Transferase</keyword>
<dbReference type="SUPFAM" id="SSF55729">
    <property type="entry name" value="Acyl-CoA N-acyltransferases (Nat)"/>
    <property type="match status" value="1"/>
</dbReference>
<evidence type="ECO:0000313" key="3">
    <source>
        <dbReference type="Proteomes" id="UP001556170"/>
    </source>
</evidence>
<comment type="caution">
    <text evidence="2">The sequence shown here is derived from an EMBL/GenBank/DDBJ whole genome shotgun (WGS) entry which is preliminary data.</text>
</comment>
<dbReference type="InterPro" id="IPR053144">
    <property type="entry name" value="Acetyltransferase_Butenolide"/>
</dbReference>
<keyword evidence="3" id="KW-1185">Reference proteome</keyword>
<dbReference type="CDD" id="cd04301">
    <property type="entry name" value="NAT_SF"/>
    <property type="match status" value="1"/>
</dbReference>
<dbReference type="EC" id="2.3.-.-" evidence="2"/>
<dbReference type="InterPro" id="IPR000182">
    <property type="entry name" value="GNAT_dom"/>
</dbReference>
<dbReference type="EMBL" id="JBFOHL010000009">
    <property type="protein sequence ID" value="MEW9624839.1"/>
    <property type="molecule type" value="Genomic_DNA"/>
</dbReference>
<evidence type="ECO:0000313" key="2">
    <source>
        <dbReference type="EMBL" id="MEW9624839.1"/>
    </source>
</evidence>
<dbReference type="InterPro" id="IPR016181">
    <property type="entry name" value="Acyl_CoA_acyltransferase"/>
</dbReference>
<keyword evidence="2" id="KW-0012">Acyltransferase</keyword>
<dbReference type="PANTHER" id="PTHR43233:SF1">
    <property type="entry name" value="FAMILY N-ACETYLTRANSFERASE, PUTATIVE (AFU_ORTHOLOGUE AFUA_6G03350)-RELATED"/>
    <property type="match status" value="1"/>
</dbReference>
<protein>
    <submittedName>
        <fullName evidence="2">GNAT family N-acetyltransferase</fullName>
        <ecNumber evidence="2">2.3.-.-</ecNumber>
    </submittedName>
</protein>
<dbReference type="PANTHER" id="PTHR43233">
    <property type="entry name" value="FAMILY N-ACETYLTRANSFERASE, PUTATIVE (AFU_ORTHOLOGUE AFUA_6G03350)-RELATED"/>
    <property type="match status" value="1"/>
</dbReference>
<dbReference type="PROSITE" id="PS51186">
    <property type="entry name" value="GNAT"/>
    <property type="match status" value="1"/>
</dbReference>
<reference evidence="2 3" key="1">
    <citation type="submission" date="2024-06" db="EMBL/GenBank/DDBJ databases">
        <authorList>
            <person name="Woo H."/>
        </authorList>
    </citation>
    <scope>NUCLEOTIDE SEQUENCE [LARGE SCALE GENOMIC DNA]</scope>
    <source>
        <strain evidence="2 3">S2-g</strain>
    </source>
</reference>
<dbReference type="GO" id="GO:0016746">
    <property type="term" value="F:acyltransferase activity"/>
    <property type="evidence" value="ECO:0007669"/>
    <property type="project" value="UniProtKB-KW"/>
</dbReference>
<feature type="domain" description="N-acetyltransferase" evidence="1">
    <location>
        <begin position="1"/>
        <end position="147"/>
    </location>
</feature>
<dbReference type="Proteomes" id="UP001556170">
    <property type="component" value="Unassembled WGS sequence"/>
</dbReference>